<reference evidence="1 2" key="1">
    <citation type="journal article" date="2014" name="Nature">
        <title>An environmental bacterial taxon with a large and distinct metabolic repertoire.</title>
        <authorList>
            <person name="Wilson M.C."/>
            <person name="Mori T."/>
            <person name="Ruckert C."/>
            <person name="Uria A.R."/>
            <person name="Helf M.J."/>
            <person name="Takada K."/>
            <person name="Gernert C."/>
            <person name="Steffens U.A."/>
            <person name="Heycke N."/>
            <person name="Schmitt S."/>
            <person name="Rinke C."/>
            <person name="Helfrich E.J."/>
            <person name="Brachmann A.O."/>
            <person name="Gurgui C."/>
            <person name="Wakimoto T."/>
            <person name="Kracht M."/>
            <person name="Crusemann M."/>
            <person name="Hentschel U."/>
            <person name="Abe I."/>
            <person name="Matsunaga S."/>
            <person name="Kalinowski J."/>
            <person name="Takeyama H."/>
            <person name="Piel J."/>
        </authorList>
    </citation>
    <scope>NUCLEOTIDE SEQUENCE [LARGE SCALE GENOMIC DNA]</scope>
    <source>
        <strain evidence="2">TSY2</strain>
    </source>
</reference>
<dbReference type="EMBL" id="AZHX01001253">
    <property type="protein sequence ID" value="ETX04295.1"/>
    <property type="molecule type" value="Genomic_DNA"/>
</dbReference>
<dbReference type="AlphaFoldDB" id="W4M289"/>
<comment type="caution">
    <text evidence="1">The sequence shown here is derived from an EMBL/GenBank/DDBJ whole genome shotgun (WGS) entry which is preliminary data.</text>
</comment>
<gene>
    <name evidence="1" type="ORF">ETSY2_29595</name>
</gene>
<proteinExistence type="predicted"/>
<dbReference type="Gene3D" id="3.30.1300.30">
    <property type="entry name" value="GSPII I/J protein-like"/>
    <property type="match status" value="1"/>
</dbReference>
<name>W4M289_9BACT</name>
<evidence type="ECO:0000313" key="2">
    <source>
        <dbReference type="Proteomes" id="UP000019140"/>
    </source>
</evidence>
<keyword evidence="2" id="KW-1185">Reference proteome</keyword>
<evidence type="ECO:0008006" key="3">
    <source>
        <dbReference type="Google" id="ProtNLM"/>
    </source>
</evidence>
<organism evidence="1 2">
    <name type="scientific">Candidatus Entotheonella gemina</name>
    <dbReference type="NCBI Taxonomy" id="1429439"/>
    <lineage>
        <taxon>Bacteria</taxon>
        <taxon>Pseudomonadati</taxon>
        <taxon>Nitrospinota/Tectimicrobiota group</taxon>
        <taxon>Candidatus Tectimicrobiota</taxon>
        <taxon>Candidatus Entotheonellia</taxon>
        <taxon>Candidatus Entotheonellales</taxon>
        <taxon>Candidatus Entotheonellaceae</taxon>
        <taxon>Candidatus Entotheonella</taxon>
    </lineage>
</organism>
<sequence>MVAVAVIAIALVPLLRLHLLSLDATIYAQDLTTAVSLAQDKMSEILLDWQLNEDNRDAREDKGDFDTAAYERFRWQTSVGEKEEVVIPDPVDPSGPPLLTLDVQRIEVSVIWQDGAREKLYTLESYAVQ</sequence>
<dbReference type="Proteomes" id="UP000019140">
    <property type="component" value="Unassembled WGS sequence"/>
</dbReference>
<protein>
    <recommendedName>
        <fullName evidence="3">Type II secretion system protein GspI C-terminal domain-containing protein</fullName>
    </recommendedName>
</protein>
<dbReference type="HOGENOM" id="CLU_142107_0_0_7"/>
<evidence type="ECO:0000313" key="1">
    <source>
        <dbReference type="EMBL" id="ETX04295.1"/>
    </source>
</evidence>
<accession>W4M289</accession>